<dbReference type="RefSeq" id="WP_093282717.1">
    <property type="nucleotide sequence ID" value="NZ_FOFS01000003.1"/>
</dbReference>
<keyword evidence="2" id="KW-0328">Glycosyltransferase</keyword>
<dbReference type="SUPFAM" id="SSF53756">
    <property type="entry name" value="UDP-Glycosyltransferase/glycogen phosphorylase"/>
    <property type="match status" value="1"/>
</dbReference>
<dbReference type="Gene3D" id="3.40.50.2000">
    <property type="entry name" value="Glycogen Phosphorylase B"/>
    <property type="match status" value="2"/>
</dbReference>
<dbReference type="PANTHER" id="PTHR12526:SF640">
    <property type="entry name" value="COLANIC ACID BIOSYNTHESIS GLYCOSYLTRANSFERASE WCAL-RELATED"/>
    <property type="match status" value="1"/>
</dbReference>
<evidence type="ECO:0000256" key="2">
    <source>
        <dbReference type="ARBA" id="ARBA00022676"/>
    </source>
</evidence>
<keyword evidence="7" id="KW-1185">Reference proteome</keyword>
<evidence type="ECO:0000256" key="3">
    <source>
        <dbReference type="ARBA" id="ARBA00022679"/>
    </source>
</evidence>
<evidence type="ECO:0000256" key="1">
    <source>
        <dbReference type="ARBA" id="ARBA00009481"/>
    </source>
</evidence>
<feature type="domain" description="Glycosyltransferase subfamily 4-like N-terminal" evidence="5">
    <location>
        <begin position="15"/>
        <end position="156"/>
    </location>
</feature>
<keyword evidence="3 6" id="KW-0808">Transferase</keyword>
<sequence length="366" mass="39389">MLKLMHVEGGPNFYGGARQVAFLVEGLARRGVENFVVVPQDSLTARRIAALPVHCLPIAIGGDLDLGLIGRLRRLIRQHRPDILHLHSRRGPEVLGAMAGRLEGVPVIYSRRIDNPETRLLVPLKYRLYDRVIAISQAIADVLAAHGVPREKLRVVRSAFMPEAVEPLSREALRHELGMPADSFVVAVIAQLIRRKGHALLLQAMPQLLAAIPNLRVVFFGKGPLAEELQAAIQAQKLSERVQLAGFREDLPRLIGALDLVAHPAYAEGLGVSLLQASAAGVPIVAARAGGIPEAVHEGVNGLLVPPGDAQALGQAIITLAQDPARRASMAQAARALIAGEFSVDTMVEGNLAVYRELLAEKARSR</sequence>
<gene>
    <name evidence="6" type="ORF">SAMN04488038_103103</name>
</gene>
<evidence type="ECO:0000313" key="7">
    <source>
        <dbReference type="Proteomes" id="UP000199233"/>
    </source>
</evidence>
<dbReference type="Pfam" id="PF13439">
    <property type="entry name" value="Glyco_transf_4"/>
    <property type="match status" value="1"/>
</dbReference>
<dbReference type="GO" id="GO:0016757">
    <property type="term" value="F:glycosyltransferase activity"/>
    <property type="evidence" value="ECO:0007669"/>
    <property type="project" value="UniProtKB-KW"/>
</dbReference>
<dbReference type="GO" id="GO:1901135">
    <property type="term" value="P:carbohydrate derivative metabolic process"/>
    <property type="evidence" value="ECO:0007669"/>
    <property type="project" value="UniProtKB-ARBA"/>
</dbReference>
<organism evidence="6 7">
    <name type="scientific">Solimonas aquatica</name>
    <dbReference type="NCBI Taxonomy" id="489703"/>
    <lineage>
        <taxon>Bacteria</taxon>
        <taxon>Pseudomonadati</taxon>
        <taxon>Pseudomonadota</taxon>
        <taxon>Gammaproteobacteria</taxon>
        <taxon>Nevskiales</taxon>
        <taxon>Nevskiaceae</taxon>
        <taxon>Solimonas</taxon>
    </lineage>
</organism>
<dbReference type="AlphaFoldDB" id="A0A1H9CM66"/>
<reference evidence="6 7" key="1">
    <citation type="submission" date="2016-10" db="EMBL/GenBank/DDBJ databases">
        <authorList>
            <person name="de Groot N.N."/>
        </authorList>
    </citation>
    <scope>NUCLEOTIDE SEQUENCE [LARGE SCALE GENOMIC DNA]</scope>
    <source>
        <strain evidence="6 7">DSM 25927</strain>
    </source>
</reference>
<dbReference type="EMBL" id="FOFS01000003">
    <property type="protein sequence ID" value="SEQ02259.1"/>
    <property type="molecule type" value="Genomic_DNA"/>
</dbReference>
<proteinExistence type="inferred from homology"/>
<dbReference type="Pfam" id="PF00534">
    <property type="entry name" value="Glycos_transf_1"/>
    <property type="match status" value="1"/>
</dbReference>
<dbReference type="Proteomes" id="UP000199233">
    <property type="component" value="Unassembled WGS sequence"/>
</dbReference>
<evidence type="ECO:0000313" key="6">
    <source>
        <dbReference type="EMBL" id="SEQ02259.1"/>
    </source>
</evidence>
<comment type="similarity">
    <text evidence="1">Belongs to the glycosyltransferase group 1 family. Glycosyltransferase 4 subfamily.</text>
</comment>
<name>A0A1H9CM66_9GAMM</name>
<evidence type="ECO:0000259" key="5">
    <source>
        <dbReference type="Pfam" id="PF13439"/>
    </source>
</evidence>
<dbReference type="InterPro" id="IPR028098">
    <property type="entry name" value="Glyco_trans_4-like_N"/>
</dbReference>
<dbReference type="STRING" id="489703.SAMN04488038_103103"/>
<dbReference type="PANTHER" id="PTHR12526">
    <property type="entry name" value="GLYCOSYLTRANSFERASE"/>
    <property type="match status" value="1"/>
</dbReference>
<protein>
    <submittedName>
        <fullName evidence="6">Glycosyltransferase involved in cell wall bisynthesis</fullName>
    </submittedName>
</protein>
<dbReference type="OrthoDB" id="9805661at2"/>
<evidence type="ECO:0000259" key="4">
    <source>
        <dbReference type="Pfam" id="PF00534"/>
    </source>
</evidence>
<feature type="domain" description="Glycosyl transferase family 1" evidence="4">
    <location>
        <begin position="170"/>
        <end position="335"/>
    </location>
</feature>
<accession>A0A1H9CM66</accession>
<dbReference type="InterPro" id="IPR001296">
    <property type="entry name" value="Glyco_trans_1"/>
</dbReference>